<feature type="transmembrane region" description="Helical" evidence="1">
    <location>
        <begin position="53"/>
        <end position="72"/>
    </location>
</feature>
<dbReference type="Pfam" id="PF20128">
    <property type="entry name" value="DUF6518"/>
    <property type="match status" value="1"/>
</dbReference>
<name>A0A1I5CMP0_9PSEU</name>
<dbReference type="STRING" id="455193.SAMN05421805_107228"/>
<reference evidence="2 5" key="2">
    <citation type="submission" date="2018-10" db="EMBL/GenBank/DDBJ databases">
        <title>Sequencing the genomes of 1000 actinobacteria strains.</title>
        <authorList>
            <person name="Klenk H.-P."/>
        </authorList>
    </citation>
    <scope>NUCLEOTIDE SEQUENCE [LARGE SCALE GENOMIC DNA]</scope>
    <source>
        <strain evidence="2 5">DSM 45119</strain>
    </source>
</reference>
<sequence length="198" mass="20107">MLAVAVAAGLALGVLTAFGQQWLPESLAPLANSSGSWAMTAFLVALLAPRGGVAALSGASVLVCMLIGYVVANQLRGYPSSSGLLIFWGAAAVVAGPLLGLGAHWLRNRRGTRAALGGGGVSGVLIGEGVYGLLYIADTTSPSYWWGQIVVGLVLLAAVSARRLRPWRTAVLGALTTAGVAVAFVFLYSNGGTLISLL</sequence>
<dbReference type="InterPro" id="IPR045393">
    <property type="entry name" value="DUF6518"/>
</dbReference>
<evidence type="ECO:0000313" key="3">
    <source>
        <dbReference type="EMBL" id="SFN88152.1"/>
    </source>
</evidence>
<dbReference type="Proteomes" id="UP000199398">
    <property type="component" value="Unassembled WGS sequence"/>
</dbReference>
<feature type="transmembrane region" description="Helical" evidence="1">
    <location>
        <begin position="115"/>
        <end position="137"/>
    </location>
</feature>
<dbReference type="Proteomes" id="UP000270697">
    <property type="component" value="Unassembled WGS sequence"/>
</dbReference>
<dbReference type="EMBL" id="RBXX01000002">
    <property type="protein sequence ID" value="RKT88811.1"/>
    <property type="molecule type" value="Genomic_DNA"/>
</dbReference>
<feature type="transmembrane region" description="Helical" evidence="1">
    <location>
        <begin position="84"/>
        <end position="103"/>
    </location>
</feature>
<feature type="transmembrane region" description="Helical" evidence="1">
    <location>
        <begin position="170"/>
        <end position="189"/>
    </location>
</feature>
<accession>A0A1I5CMP0</accession>
<keyword evidence="1" id="KW-0472">Membrane</keyword>
<evidence type="ECO:0000313" key="4">
    <source>
        <dbReference type="Proteomes" id="UP000199398"/>
    </source>
</evidence>
<feature type="transmembrane region" description="Helical" evidence="1">
    <location>
        <begin position="143"/>
        <end position="161"/>
    </location>
</feature>
<gene>
    <name evidence="2" type="ORF">ATL45_7252</name>
    <name evidence="3" type="ORF">SAMN05421805_107228</name>
</gene>
<dbReference type="AlphaFoldDB" id="A0A1I5CMP0"/>
<evidence type="ECO:0000313" key="2">
    <source>
        <dbReference type="EMBL" id="RKT88811.1"/>
    </source>
</evidence>
<organism evidence="3 4">
    <name type="scientific">Saccharopolyspora antimicrobica</name>
    <dbReference type="NCBI Taxonomy" id="455193"/>
    <lineage>
        <taxon>Bacteria</taxon>
        <taxon>Bacillati</taxon>
        <taxon>Actinomycetota</taxon>
        <taxon>Actinomycetes</taxon>
        <taxon>Pseudonocardiales</taxon>
        <taxon>Pseudonocardiaceae</taxon>
        <taxon>Saccharopolyspora</taxon>
    </lineage>
</organism>
<keyword evidence="5" id="KW-1185">Reference proteome</keyword>
<keyword evidence="1" id="KW-0812">Transmembrane</keyword>
<protein>
    <submittedName>
        <fullName evidence="3">Uncharacterized protein</fullName>
    </submittedName>
</protein>
<keyword evidence="1" id="KW-1133">Transmembrane helix</keyword>
<reference evidence="3 4" key="1">
    <citation type="submission" date="2016-10" db="EMBL/GenBank/DDBJ databases">
        <authorList>
            <person name="de Groot N.N."/>
        </authorList>
    </citation>
    <scope>NUCLEOTIDE SEQUENCE [LARGE SCALE GENOMIC DNA]</scope>
    <source>
        <strain evidence="3 4">CPCC 201259</strain>
    </source>
</reference>
<dbReference type="EMBL" id="FOUP01000007">
    <property type="protein sequence ID" value="SFN88152.1"/>
    <property type="molecule type" value="Genomic_DNA"/>
</dbReference>
<feature type="transmembrane region" description="Helical" evidence="1">
    <location>
        <begin position="27"/>
        <end position="46"/>
    </location>
</feature>
<proteinExistence type="predicted"/>
<evidence type="ECO:0000313" key="5">
    <source>
        <dbReference type="Proteomes" id="UP000270697"/>
    </source>
</evidence>
<evidence type="ECO:0000256" key="1">
    <source>
        <dbReference type="SAM" id="Phobius"/>
    </source>
</evidence>